<sequence length="118" mass="13904">MGLRFFELGDKVLGFVATSKVNEQILEEVHEELEKRLKQHDKIRVYCENASGLPMSFKATMEDLLFKMKYKDRFEKIAIVSDTYSDKLRTKAECTFVRSQCHFFKCHNRTEALQWVSS</sequence>
<dbReference type="EMBL" id="NQXA01000018">
    <property type="protein sequence ID" value="PHQ28208.1"/>
    <property type="molecule type" value="Genomic_DNA"/>
</dbReference>
<dbReference type="AlphaFoldDB" id="A0A2G1VN65"/>
<accession>A0A2G1VN65</accession>
<dbReference type="OrthoDB" id="9811577at2"/>
<dbReference type="InterPro" id="IPR021866">
    <property type="entry name" value="SpoIIAA-like"/>
</dbReference>
<dbReference type="InterPro" id="IPR036513">
    <property type="entry name" value="STAS_dom_sf"/>
</dbReference>
<dbReference type="RefSeq" id="WP_099647383.1">
    <property type="nucleotide sequence ID" value="NZ_KZ319299.1"/>
</dbReference>
<evidence type="ECO:0000313" key="2">
    <source>
        <dbReference type="Proteomes" id="UP000229433"/>
    </source>
</evidence>
<dbReference type="SUPFAM" id="SSF52091">
    <property type="entry name" value="SpoIIaa-like"/>
    <property type="match status" value="1"/>
</dbReference>
<dbReference type="Proteomes" id="UP000229433">
    <property type="component" value="Unassembled WGS sequence"/>
</dbReference>
<evidence type="ECO:0000313" key="1">
    <source>
        <dbReference type="EMBL" id="PHQ28208.1"/>
    </source>
</evidence>
<protein>
    <recommendedName>
        <fullName evidence="3">STAS/SEC14 domain-containing protein</fullName>
    </recommendedName>
</protein>
<dbReference type="Pfam" id="PF11964">
    <property type="entry name" value="SpoIIAA-like"/>
    <property type="match status" value="1"/>
</dbReference>
<reference evidence="1 2" key="1">
    <citation type="submission" date="2017-08" db="EMBL/GenBank/DDBJ databases">
        <title>The whole genome shortgun sequences of strain Leeuwenhoekiella nanhaiensis G18 from the South China Sea.</title>
        <authorList>
            <person name="Liu Q."/>
        </authorList>
    </citation>
    <scope>NUCLEOTIDE SEQUENCE [LARGE SCALE GENOMIC DNA]</scope>
    <source>
        <strain evidence="1 2">G18</strain>
    </source>
</reference>
<name>A0A2G1VN65_9FLAO</name>
<gene>
    <name evidence="1" type="ORF">CJ305_16365</name>
</gene>
<organism evidence="1 2">
    <name type="scientific">Leeuwenhoekiella nanhaiensis</name>
    <dbReference type="NCBI Taxonomy" id="1655491"/>
    <lineage>
        <taxon>Bacteria</taxon>
        <taxon>Pseudomonadati</taxon>
        <taxon>Bacteroidota</taxon>
        <taxon>Flavobacteriia</taxon>
        <taxon>Flavobacteriales</taxon>
        <taxon>Flavobacteriaceae</taxon>
        <taxon>Leeuwenhoekiella</taxon>
    </lineage>
</organism>
<keyword evidence="2" id="KW-1185">Reference proteome</keyword>
<evidence type="ECO:0008006" key="3">
    <source>
        <dbReference type="Google" id="ProtNLM"/>
    </source>
</evidence>
<proteinExistence type="predicted"/>
<dbReference type="InterPro" id="IPR038396">
    <property type="entry name" value="SpoIIAA-like_sf"/>
</dbReference>
<dbReference type="Gene3D" id="3.40.50.10600">
    <property type="entry name" value="SpoIIaa-like domains"/>
    <property type="match status" value="1"/>
</dbReference>
<comment type="caution">
    <text evidence="1">The sequence shown here is derived from an EMBL/GenBank/DDBJ whole genome shotgun (WGS) entry which is preliminary data.</text>
</comment>